<comment type="similarity">
    <text evidence="2 7">Belongs to the chorismate synthase family.</text>
</comment>
<evidence type="ECO:0000256" key="3">
    <source>
        <dbReference type="ARBA" id="ARBA00013036"/>
    </source>
</evidence>
<evidence type="ECO:0000313" key="8">
    <source>
        <dbReference type="EMBL" id="KAL0063240.1"/>
    </source>
</evidence>
<dbReference type="Proteomes" id="UP001437256">
    <property type="component" value="Unassembled WGS sequence"/>
</dbReference>
<dbReference type="PROSITE" id="PS00787">
    <property type="entry name" value="CHORISMATE_SYNTHASE_1"/>
    <property type="match status" value="1"/>
</dbReference>
<dbReference type="EMBL" id="JBBXMP010000085">
    <property type="protein sequence ID" value="KAL0063240.1"/>
    <property type="molecule type" value="Genomic_DNA"/>
</dbReference>
<evidence type="ECO:0000313" key="9">
    <source>
        <dbReference type="Proteomes" id="UP001437256"/>
    </source>
</evidence>
<accession>A0ABR2ZNM0</accession>
<comment type="catalytic activity">
    <reaction evidence="7">
        <text>5-O-(1-carboxyvinyl)-3-phosphoshikimate = chorismate + phosphate</text>
        <dbReference type="Rhea" id="RHEA:21020"/>
        <dbReference type="ChEBI" id="CHEBI:29748"/>
        <dbReference type="ChEBI" id="CHEBI:43474"/>
        <dbReference type="ChEBI" id="CHEBI:57701"/>
        <dbReference type="EC" id="4.2.3.5"/>
    </reaction>
</comment>
<protein>
    <recommendedName>
        <fullName evidence="3 7">Chorismate synthase</fullName>
        <ecNumber evidence="3 7">4.2.3.5</ecNumber>
    </recommendedName>
</protein>
<sequence>MSTFGSSFRVSTYGESHCASVGAIIDGCPPGLALTAEDIQVQLNRRRPGQSNLTTPRNEADAVHLQSGIEHGITLGTPIGLLVKNLDQRPHDYSETDLYPRPSHADYTYLEKYGVKASSGGGRSSARETIGRVAAGAIAEKYLKVAHGVEIVAFVSSVGKIGIPETKGEEDPESDETEDPVSPEFLNLIKTVSREQVDSHITRCPHPETAEKMVQRILRAKEKSDSIGGTVTCVIRNLPAGLGEPCFDKFEAILGHAMLSIPATKAFEVGSGFRGCTVPGSKHNDPFVALPDGRLGTKTNWSGGIQGGITNGQDVYFRIGFKSPATISQSQETAMYDGKPGELRARGRHDPCVVPRAVPIVEAMASIVSVSSILLWISDGLDKFPPSCQVCMDMLLQQNARAATAARLPAVTTLPPTMVLPGKTSAN</sequence>
<dbReference type="NCBIfam" id="NF003793">
    <property type="entry name" value="PRK05382.1"/>
    <property type="match status" value="1"/>
</dbReference>
<keyword evidence="5 7" id="KW-0057">Aromatic amino acid biosynthesis</keyword>
<dbReference type="InterPro" id="IPR000453">
    <property type="entry name" value="Chorismate_synth"/>
</dbReference>
<name>A0ABR2ZNM0_9AGAR</name>
<dbReference type="GO" id="GO:0004107">
    <property type="term" value="F:chorismate synthase activity"/>
    <property type="evidence" value="ECO:0007669"/>
    <property type="project" value="UniProtKB-EC"/>
</dbReference>
<dbReference type="CDD" id="cd07304">
    <property type="entry name" value="Chorismate_synthase"/>
    <property type="match status" value="1"/>
</dbReference>
<gene>
    <name evidence="8" type="primary">ARO2</name>
    <name evidence="8" type="ORF">AAF712_009842</name>
</gene>
<evidence type="ECO:0000256" key="7">
    <source>
        <dbReference type="RuleBase" id="RU000605"/>
    </source>
</evidence>
<dbReference type="InterPro" id="IPR020541">
    <property type="entry name" value="Chorismate_synthase_CS"/>
</dbReference>
<evidence type="ECO:0000256" key="1">
    <source>
        <dbReference type="ARBA" id="ARBA00005044"/>
    </source>
</evidence>
<dbReference type="NCBIfam" id="TIGR00033">
    <property type="entry name" value="aroC"/>
    <property type="match status" value="1"/>
</dbReference>
<comment type="cofactor">
    <cofactor evidence="7">
        <name>FMNH2</name>
        <dbReference type="ChEBI" id="CHEBI:57618"/>
    </cofactor>
    <text evidence="7">Reduced FMN (FMNH(2)).</text>
</comment>
<evidence type="ECO:0000256" key="5">
    <source>
        <dbReference type="ARBA" id="ARBA00023141"/>
    </source>
</evidence>
<dbReference type="HAMAP" id="MF_00300">
    <property type="entry name" value="Chorismate_synth"/>
    <property type="match status" value="1"/>
</dbReference>
<comment type="pathway">
    <text evidence="1 7">Metabolic intermediate biosynthesis; chorismate biosynthesis; chorismate from D-erythrose 4-phosphate and phosphoenolpyruvate: step 7/7.</text>
</comment>
<dbReference type="Pfam" id="PF01264">
    <property type="entry name" value="Chorismate_synt"/>
    <property type="match status" value="1"/>
</dbReference>
<keyword evidence="4 7" id="KW-0028">Amino-acid biosynthesis</keyword>
<evidence type="ECO:0000256" key="4">
    <source>
        <dbReference type="ARBA" id="ARBA00022605"/>
    </source>
</evidence>
<keyword evidence="9" id="KW-1185">Reference proteome</keyword>
<dbReference type="InterPro" id="IPR035904">
    <property type="entry name" value="Chorismate_synth_AroC_sf"/>
</dbReference>
<evidence type="ECO:0000256" key="6">
    <source>
        <dbReference type="ARBA" id="ARBA00023239"/>
    </source>
</evidence>
<evidence type="ECO:0000256" key="2">
    <source>
        <dbReference type="ARBA" id="ARBA00008014"/>
    </source>
</evidence>
<dbReference type="PIRSF" id="PIRSF001456">
    <property type="entry name" value="Chorismate_synth"/>
    <property type="match status" value="1"/>
</dbReference>
<organism evidence="8 9">
    <name type="scientific">Marasmius tenuissimus</name>
    <dbReference type="NCBI Taxonomy" id="585030"/>
    <lineage>
        <taxon>Eukaryota</taxon>
        <taxon>Fungi</taxon>
        <taxon>Dikarya</taxon>
        <taxon>Basidiomycota</taxon>
        <taxon>Agaricomycotina</taxon>
        <taxon>Agaricomycetes</taxon>
        <taxon>Agaricomycetidae</taxon>
        <taxon>Agaricales</taxon>
        <taxon>Marasmiineae</taxon>
        <taxon>Marasmiaceae</taxon>
        <taxon>Marasmius</taxon>
    </lineage>
</organism>
<dbReference type="Gene3D" id="3.60.150.10">
    <property type="entry name" value="Chorismate synthase AroC"/>
    <property type="match status" value="1"/>
</dbReference>
<dbReference type="EC" id="4.2.3.5" evidence="3 7"/>
<dbReference type="PROSITE" id="PS00789">
    <property type="entry name" value="CHORISMATE_SYNTHASE_3"/>
    <property type="match status" value="1"/>
</dbReference>
<dbReference type="SUPFAM" id="SSF103263">
    <property type="entry name" value="Chorismate synthase, AroC"/>
    <property type="match status" value="1"/>
</dbReference>
<proteinExistence type="inferred from homology"/>
<keyword evidence="6 7" id="KW-0456">Lyase</keyword>
<reference evidence="8 9" key="1">
    <citation type="submission" date="2024-05" db="EMBL/GenBank/DDBJ databases">
        <title>A draft genome resource for the thread blight pathogen Marasmius tenuissimus strain MS-2.</title>
        <authorList>
            <person name="Yulfo-Soto G.E."/>
            <person name="Baruah I.K."/>
            <person name="Amoako-Attah I."/>
            <person name="Bukari Y."/>
            <person name="Meinhardt L.W."/>
            <person name="Bailey B.A."/>
            <person name="Cohen S.P."/>
        </authorList>
    </citation>
    <scope>NUCLEOTIDE SEQUENCE [LARGE SCALE GENOMIC DNA]</scope>
    <source>
        <strain evidence="8 9">MS-2</strain>
    </source>
</reference>
<dbReference type="PROSITE" id="PS00788">
    <property type="entry name" value="CHORISMATE_SYNTHASE_2"/>
    <property type="match status" value="1"/>
</dbReference>
<dbReference type="PANTHER" id="PTHR21085:SF0">
    <property type="entry name" value="CHORISMATE SYNTHASE"/>
    <property type="match status" value="1"/>
</dbReference>
<comment type="caution">
    <text evidence="8">The sequence shown here is derived from an EMBL/GenBank/DDBJ whole genome shotgun (WGS) entry which is preliminary data.</text>
</comment>
<dbReference type="PANTHER" id="PTHR21085">
    <property type="entry name" value="CHORISMATE SYNTHASE"/>
    <property type="match status" value="1"/>
</dbReference>